<reference evidence="2" key="1">
    <citation type="submission" date="2014-09" db="EMBL/GenBank/DDBJ databases">
        <authorList>
            <person name="Magalhaes I.L.F."/>
            <person name="Oliveira U."/>
            <person name="Santos F.R."/>
            <person name="Vidigal T.H.D.A."/>
            <person name="Brescovit A.D."/>
            <person name="Santos A.J."/>
        </authorList>
    </citation>
    <scope>NUCLEOTIDE SEQUENCE</scope>
    <source>
        <tissue evidence="2">Shoot tissue taken approximately 20 cm above the soil surface</tissue>
    </source>
</reference>
<name>A0A0A9GMK9_ARUDO</name>
<keyword evidence="1" id="KW-1133">Transmembrane helix</keyword>
<feature type="transmembrane region" description="Helical" evidence="1">
    <location>
        <begin position="20"/>
        <end position="39"/>
    </location>
</feature>
<protein>
    <submittedName>
        <fullName evidence="2">Uncharacterized protein</fullName>
    </submittedName>
</protein>
<organism evidence="2">
    <name type="scientific">Arundo donax</name>
    <name type="common">Giant reed</name>
    <name type="synonym">Donax arundinaceus</name>
    <dbReference type="NCBI Taxonomy" id="35708"/>
    <lineage>
        <taxon>Eukaryota</taxon>
        <taxon>Viridiplantae</taxon>
        <taxon>Streptophyta</taxon>
        <taxon>Embryophyta</taxon>
        <taxon>Tracheophyta</taxon>
        <taxon>Spermatophyta</taxon>
        <taxon>Magnoliopsida</taxon>
        <taxon>Liliopsida</taxon>
        <taxon>Poales</taxon>
        <taxon>Poaceae</taxon>
        <taxon>PACMAD clade</taxon>
        <taxon>Arundinoideae</taxon>
        <taxon>Arundineae</taxon>
        <taxon>Arundo</taxon>
    </lineage>
</organism>
<accession>A0A0A9GMK9</accession>
<evidence type="ECO:0000256" key="1">
    <source>
        <dbReference type="SAM" id="Phobius"/>
    </source>
</evidence>
<dbReference type="EMBL" id="GBRH01172184">
    <property type="protein sequence ID" value="JAE25712.1"/>
    <property type="molecule type" value="Transcribed_RNA"/>
</dbReference>
<proteinExistence type="predicted"/>
<sequence length="47" mass="5184">MFLLSESGPCIGTLNRCLYLSFGLFVCLLNSCVGVTRLVRVINCKVM</sequence>
<dbReference type="AlphaFoldDB" id="A0A0A9GMK9"/>
<keyword evidence="1" id="KW-0472">Membrane</keyword>
<reference evidence="2" key="2">
    <citation type="journal article" date="2015" name="Data Brief">
        <title>Shoot transcriptome of the giant reed, Arundo donax.</title>
        <authorList>
            <person name="Barrero R.A."/>
            <person name="Guerrero F.D."/>
            <person name="Moolhuijzen P."/>
            <person name="Goolsby J.A."/>
            <person name="Tidwell J."/>
            <person name="Bellgard S.E."/>
            <person name="Bellgard M.I."/>
        </authorList>
    </citation>
    <scope>NUCLEOTIDE SEQUENCE</scope>
    <source>
        <tissue evidence="2">Shoot tissue taken approximately 20 cm above the soil surface</tissue>
    </source>
</reference>
<evidence type="ECO:0000313" key="2">
    <source>
        <dbReference type="EMBL" id="JAE25712.1"/>
    </source>
</evidence>
<keyword evidence="1" id="KW-0812">Transmembrane</keyword>